<accession>A0ABP9GYH6</accession>
<dbReference type="RefSeq" id="WP_345674858.1">
    <property type="nucleotide sequence ID" value="NZ_BAABHS010000005.1"/>
</dbReference>
<dbReference type="InterPro" id="IPR036388">
    <property type="entry name" value="WH-like_DNA-bd_sf"/>
</dbReference>
<dbReference type="Gene3D" id="1.10.10.10">
    <property type="entry name" value="Winged helix-like DNA-binding domain superfamily/Winged helix DNA-binding domain"/>
    <property type="match status" value="1"/>
</dbReference>
<dbReference type="InterPro" id="IPR000835">
    <property type="entry name" value="HTH_MarR-typ"/>
</dbReference>
<sequence>MVDRRARSMSDTPPTSAAPAADGPGGEDPGDRVIRAIQQFSRSPAHVELTRALYRAGGKELTPTQVDALETLASRPEWRMHEFAEALDIDRGATSRTTDRLLRLGLAERRPDENDRRYVVVQATAAGRRISRRIQRDRYALMQEVLSGLTGDQRTDLADLLEYVTQAMEATLSRRAGSGDAP</sequence>
<protein>
    <recommendedName>
        <fullName evidence="2">HTH marR-type domain-containing protein</fullName>
    </recommendedName>
</protein>
<dbReference type="PRINTS" id="PR00598">
    <property type="entry name" value="HTHMARR"/>
</dbReference>
<dbReference type="SUPFAM" id="SSF46785">
    <property type="entry name" value="Winged helix' DNA-binding domain"/>
    <property type="match status" value="1"/>
</dbReference>
<proteinExistence type="predicted"/>
<dbReference type="Proteomes" id="UP001500466">
    <property type="component" value="Unassembled WGS sequence"/>
</dbReference>
<dbReference type="SMART" id="SM00347">
    <property type="entry name" value="HTH_MARR"/>
    <property type="match status" value="1"/>
</dbReference>
<keyword evidence="4" id="KW-1185">Reference proteome</keyword>
<organism evidence="3 4">
    <name type="scientific">Yinghuangia aomiensis</name>
    <dbReference type="NCBI Taxonomy" id="676205"/>
    <lineage>
        <taxon>Bacteria</taxon>
        <taxon>Bacillati</taxon>
        <taxon>Actinomycetota</taxon>
        <taxon>Actinomycetes</taxon>
        <taxon>Kitasatosporales</taxon>
        <taxon>Streptomycetaceae</taxon>
        <taxon>Yinghuangia</taxon>
    </lineage>
</organism>
<feature type="region of interest" description="Disordered" evidence="1">
    <location>
        <begin position="1"/>
        <end position="31"/>
    </location>
</feature>
<reference evidence="4" key="1">
    <citation type="journal article" date="2019" name="Int. J. Syst. Evol. Microbiol.">
        <title>The Global Catalogue of Microorganisms (GCM) 10K type strain sequencing project: providing services to taxonomists for standard genome sequencing and annotation.</title>
        <authorList>
            <consortium name="The Broad Institute Genomics Platform"/>
            <consortium name="The Broad Institute Genome Sequencing Center for Infectious Disease"/>
            <person name="Wu L."/>
            <person name="Ma J."/>
        </authorList>
    </citation>
    <scope>NUCLEOTIDE SEQUENCE [LARGE SCALE GENOMIC DNA]</scope>
    <source>
        <strain evidence="4">JCM 17986</strain>
    </source>
</reference>
<comment type="caution">
    <text evidence="3">The sequence shown here is derived from an EMBL/GenBank/DDBJ whole genome shotgun (WGS) entry which is preliminary data.</text>
</comment>
<gene>
    <name evidence="3" type="ORF">GCM10023205_18580</name>
</gene>
<evidence type="ECO:0000256" key="1">
    <source>
        <dbReference type="SAM" id="MobiDB-lite"/>
    </source>
</evidence>
<dbReference type="EMBL" id="BAABHS010000005">
    <property type="protein sequence ID" value="GAA4956637.1"/>
    <property type="molecule type" value="Genomic_DNA"/>
</dbReference>
<feature type="domain" description="HTH marR-type" evidence="2">
    <location>
        <begin position="30"/>
        <end position="166"/>
    </location>
</feature>
<dbReference type="InterPro" id="IPR039422">
    <property type="entry name" value="MarR/SlyA-like"/>
</dbReference>
<evidence type="ECO:0000313" key="4">
    <source>
        <dbReference type="Proteomes" id="UP001500466"/>
    </source>
</evidence>
<evidence type="ECO:0000259" key="2">
    <source>
        <dbReference type="PROSITE" id="PS50995"/>
    </source>
</evidence>
<evidence type="ECO:0000313" key="3">
    <source>
        <dbReference type="EMBL" id="GAA4956637.1"/>
    </source>
</evidence>
<dbReference type="PROSITE" id="PS50995">
    <property type="entry name" value="HTH_MARR_2"/>
    <property type="match status" value="1"/>
</dbReference>
<dbReference type="PANTHER" id="PTHR33164">
    <property type="entry name" value="TRANSCRIPTIONAL REGULATOR, MARR FAMILY"/>
    <property type="match status" value="1"/>
</dbReference>
<dbReference type="PANTHER" id="PTHR33164:SF103">
    <property type="entry name" value="REGULATORY PROTEIN MARR"/>
    <property type="match status" value="1"/>
</dbReference>
<dbReference type="InterPro" id="IPR036390">
    <property type="entry name" value="WH_DNA-bd_sf"/>
</dbReference>
<dbReference type="Pfam" id="PF01047">
    <property type="entry name" value="MarR"/>
    <property type="match status" value="1"/>
</dbReference>
<name>A0ABP9GYH6_9ACTN</name>
<feature type="compositionally biased region" description="Low complexity" evidence="1">
    <location>
        <begin position="10"/>
        <end position="22"/>
    </location>
</feature>